<feature type="transmembrane region" description="Helical" evidence="1">
    <location>
        <begin position="31"/>
        <end position="49"/>
    </location>
</feature>
<evidence type="ECO:0000313" key="2">
    <source>
        <dbReference type="EMBL" id="ASA21595.1"/>
    </source>
</evidence>
<keyword evidence="1" id="KW-1133">Transmembrane helix</keyword>
<protein>
    <submittedName>
        <fullName evidence="2">Uncharacterized protein</fullName>
    </submittedName>
</protein>
<evidence type="ECO:0000313" key="3">
    <source>
        <dbReference type="Proteomes" id="UP000249890"/>
    </source>
</evidence>
<dbReference type="Proteomes" id="UP000249890">
    <property type="component" value="Chromosome"/>
</dbReference>
<sequence>MMLLFFLAIAAVGVAIDLPLLQRRSRRRDLLVWVMFWTAGMGVVVCSLYRIQVPSPLLLIMLIYRPVNHLFSLWFY</sequence>
<dbReference type="OrthoDB" id="2656743at2"/>
<accession>A0A2Z2KCW0</accession>
<keyword evidence="1" id="KW-0472">Membrane</keyword>
<gene>
    <name evidence="2" type="ORF">B9T62_12935</name>
</gene>
<organism evidence="2 3">
    <name type="scientific">Paenibacillus donghaensis</name>
    <dbReference type="NCBI Taxonomy" id="414771"/>
    <lineage>
        <taxon>Bacteria</taxon>
        <taxon>Bacillati</taxon>
        <taxon>Bacillota</taxon>
        <taxon>Bacilli</taxon>
        <taxon>Bacillales</taxon>
        <taxon>Paenibacillaceae</taxon>
        <taxon>Paenibacillus</taxon>
    </lineage>
</organism>
<dbReference type="KEGG" id="pdh:B9T62_12935"/>
<keyword evidence="3" id="KW-1185">Reference proteome</keyword>
<dbReference type="RefSeq" id="WP_087915604.1">
    <property type="nucleotide sequence ID" value="NZ_CP021780.1"/>
</dbReference>
<dbReference type="AlphaFoldDB" id="A0A2Z2KCW0"/>
<dbReference type="EMBL" id="CP021780">
    <property type="protein sequence ID" value="ASA21595.1"/>
    <property type="molecule type" value="Genomic_DNA"/>
</dbReference>
<reference evidence="2 3" key="1">
    <citation type="submission" date="2017-06" db="EMBL/GenBank/DDBJ databases">
        <title>Complete genome sequence of Paenibacillus donghaensis KCTC 13049T isolated from East Sea sediment, South Korea.</title>
        <authorList>
            <person name="Jung B.K."/>
            <person name="Hong S.-J."/>
            <person name="Shin J.-H."/>
        </authorList>
    </citation>
    <scope>NUCLEOTIDE SEQUENCE [LARGE SCALE GENOMIC DNA]</scope>
    <source>
        <strain evidence="2 3">KCTC 13049</strain>
    </source>
</reference>
<name>A0A2Z2KCW0_9BACL</name>
<evidence type="ECO:0000256" key="1">
    <source>
        <dbReference type="SAM" id="Phobius"/>
    </source>
</evidence>
<proteinExistence type="predicted"/>
<keyword evidence="1" id="KW-0812">Transmembrane</keyword>